<dbReference type="PROSITE" id="PS51233">
    <property type="entry name" value="VWFD"/>
    <property type="match status" value="1"/>
</dbReference>
<dbReference type="InterPro" id="IPR009454">
    <property type="entry name" value="Lipid_transpt_open_b-sht"/>
</dbReference>
<evidence type="ECO:0000256" key="1">
    <source>
        <dbReference type="ARBA" id="ARBA00004613"/>
    </source>
</evidence>
<keyword evidence="10" id="KW-0175">Coiled coil</keyword>
<comment type="caution">
    <text evidence="9">Lacks conserved residue(s) required for the propagation of feature annotation.</text>
</comment>
<evidence type="ECO:0000256" key="2">
    <source>
        <dbReference type="ARBA" id="ARBA00022448"/>
    </source>
</evidence>
<evidence type="ECO:0000256" key="4">
    <source>
        <dbReference type="ARBA" id="ARBA00022729"/>
    </source>
</evidence>
<keyword evidence="5" id="KW-0758">Storage protein</keyword>
<dbReference type="InterPro" id="IPR001846">
    <property type="entry name" value="VWF_type-D"/>
</dbReference>
<evidence type="ECO:0000256" key="6">
    <source>
        <dbReference type="ARBA" id="ARBA00023055"/>
    </source>
</evidence>
<dbReference type="SUPFAM" id="SSF56968">
    <property type="entry name" value="Lipovitellin-phosvitin complex, beta-sheet shell regions"/>
    <property type="match status" value="2"/>
</dbReference>
<evidence type="ECO:0000256" key="3">
    <source>
        <dbReference type="ARBA" id="ARBA00022525"/>
    </source>
</evidence>
<dbReference type="Pfam" id="PF09172">
    <property type="entry name" value="Vit_open_b-sht"/>
    <property type="match status" value="1"/>
</dbReference>
<evidence type="ECO:0000259" key="11">
    <source>
        <dbReference type="PROSITE" id="PS51211"/>
    </source>
</evidence>
<dbReference type="GO" id="GO:0005319">
    <property type="term" value="F:lipid transporter activity"/>
    <property type="evidence" value="ECO:0007669"/>
    <property type="project" value="InterPro"/>
</dbReference>
<evidence type="ECO:0000259" key="12">
    <source>
        <dbReference type="PROSITE" id="PS51233"/>
    </source>
</evidence>
<evidence type="ECO:0008006" key="15">
    <source>
        <dbReference type="Google" id="ProtNLM"/>
    </source>
</evidence>
<evidence type="ECO:0000256" key="5">
    <source>
        <dbReference type="ARBA" id="ARBA00022761"/>
    </source>
</evidence>
<sequence>MNQLERDESLKEVDVVGVCPTEYRVTQKGWKSSQFTKSKDLLGCSDRHDYRISLQSTPFRLPDAIQSLPLLKGSHKCTQIVDREGFVQSSTCTESLVFRPFSKHEAGARTEINQKLTYTTTSAASVRLNDPVTSKTTLLFEHKQALVSSDQTLWSARQKLTELCRITVQDILPEVPGLFADLVYLMRGLESKQLLDLADRVQRGNICEDNKRKAQKFFQDALPMVGTSDSIEVMTSMLLSQEITGTQADVWITSLHFVQNPKETMLPHLKNLLLSEAHRMSSLLPITTLVNKFCRSQSRCSSLPEVQNIVDILNDILGSNCQSVEQDLLLMTLRAVGNLGFSDSLASTLEKCVKNTDAAVNTRVTAVQAYRGLSCGVDRGTVMDTFVNTNEDSELRIAAYLAIMQCWDERFLTEIKNALKKEEINQVGSFVWTHLTNLMESSSLHKQALKDILNDEYLEKEFNMDRRKYSRNYETSFFSEKFGLGATGESNIIWSSKSFLPRSAMVNLTVDILGHSVNLFEIGGRIQGLETLIQNYFGADGVFKGGEKQKNNVPSRCVKQEKMDSMKKKFAVDKDELTASLYLRMFGNEIAFHHFNEDELRSLKNKFSGKDILDSFTKGQDISFTQSAMFMDSSVSVPTVAGIALTLSINGTATVELIASSKMDFRKFTMKKMEANFDIRPSGAVQLSCMMSLNAGITRAGLKMVTTLHSSTSASGSMDLTNGQVLSVDLDTPKRNMEIIDVKSEFFLIHNKAEAKQQVAKNQVTKRSCSPESVLKVLGYELCGAVSFINATSDDSAPYFPLTGPVSISATIHKKDAPKGFRLLGKLIHNKATSIAQLSFDTPGSLVERAINIGYFLDTQVRSAEVELSSPWKKVLVKGSYTVEPKTRKLLATVLDDGREYTLQIQLDEDKQKKKTVYTPTLEISRPRDSKLLSKAPEKLSIGGTVTVEDDYSDISGVVSIKSGLEPDPIELKANYVNKEKQNTISGSLTLNQKRVYSATFQVVKDIAKGKLLSGKIEPTILISIPSKRLFLLSGVVDFKEEKLFKTDIKITMDETLKQPIILDTKITKQKKKTNNRFSTDTTLASQFGTFKVKGSFETSSSPNRKDPLFNSKVAVEYNLPVLANKALQKNKLNFNAKVQDKSSNKLKKYEVAINMDSKNYQDASFISNFEVSREESFTKALVALKTGPKAKFTNDKTHELRLELSINHKLDKDSANIGYGLQVLYPVQNIEYEIKGKHEHHLKNKFSFETYNAVVFGKGKSVELRILGNSNSKKDDNLDASGSLELNFPAFEINGRKYNSRMYKLGTSIAQNSDKEYIHTVNLQVNDDKHTLVTKFKRQKHSQFDFYSQLHVTRDPPLKLTLIASRDTENIKGSAEFFMNGDVYYGALNSGIIGDKYQSLSWDFVWPERRIKGSLEAGQKQEPNTMMKFEIFWDADKDITKKITADLNYSFDNGKRAQKTDFSITITTPFENHKIYSYKRLAELAVRELKDEFKIIWQKAENEWSYSFWLFLPPSLEKFEMKSRIITPLDSLRKFGFDINHKFDGSRYLSSTVKGAYNDDEMTVSVLIANTGDKVRNNLDSSFTIISTLPKYRNVVLKVRHNDDGRVYSTELLYERNSEQYKATFYTTYFRLHYHLHVDSKLELTIPTEKPIVFTWVHANTLTNLNSTVTLNWKPEYDTKLDVGVKFNKAEKDYALDVAISGPWKEFKDFEIQYRHNMMMDILGSYYMRINKDPKLTVRSTYKYTSSDLKWDYDYSNGNYKGALTARFEHYPYTVLFEQTLAGVDDNRWEERKIVFDGSVDKTYSDGWSANAKLVTPWNEVRNVDIRGNLQKTSQSQWKFDSVVMLGVRKQITVDFTVDTAEWSEMNALIKTPYKEMNSLSFGFSKETVDKLYSSGAYIEILPLFKKVIVEQSVSFEPDFTSRYYIDLPETDIKFIEINVYHAEQRRGYNTVVKVNYYPEKELSLNFNGKFNKNKFPENTKVLLDLVTPFDVVPAVSITGELDKNQGKWVGLFEITSETKGFEHLKITMVHAATNSSCYNDFQVESSLAETIDIGMHFDWGDMAAVNITLNAPSVSRAMIGFKQNSKSWTDFQHKVFAEIVGYNLDMDVGLKHDEDVTKVWLLYAYPGADHSYLKTSIHRIGNSANDFDVGGFLQVGKDSKPYNISMQYAMLDTKVAIGTTLETPFTKSLSYYVKNEKKEDDEYVTVLYGKYDTGYLVDSSSAQKISDKAVEFSTRNEYLFDGKGHKSGTKVSASWSEHEQEAEVEAYYNDHWARTQVIRKAEIPKESERTEKFDILLFTPYTDYKDIGMHVTLNIENSKYHGTCSFEYMDEHEALLTYGLTIPNDNEANLEAALLIPIENYQRNTLNYHHTTDKNQFIADAEIITGKGEHLTGKIEFKNNEDYIITLTGPVEQFKSLVLSGKYNEKQKKVNGKAQLILALNSMPAVLEYDIAINNHPVTMNFKLKSPYENVQNANLVIEHEGQEWKNFRNKAILTSERIGEIKSETTWKFGSVTNMEGKTVLTSSLKNMENLKFDFSTSDSSGSQVSYVKVGWREDKEIALNNSWNLKKAGENTKFTTSLGMSTPFNEVKTTNIKLSHSHTDQMFSEGVALSHNGQTYLDADLSYQYSGKNEAIVEIRNPRPMTLVVTGSATKELLDGTINFKWDKRSPEAQIEIITSLADRSEFSNIDKEFKFKAIHPVRIMGIDCSYKKANNEIISSGLITWDEQNGNTFSYDLAWINRTSVYSQMHEGHVKLGVPQRSVKVQGSYSDSGSSITTSSAVWWDADRDEKKKVTMSTNVETRENLKRVGLNINLPYINKQLNLDGTTRENYGSTISDSRAEISYSSDPRKLIVVTSKISNSEISSPTNYNYTIDIGFEHPVTDIDLKLSSHLAHVDSVCSAGSQLVFLTVNKEKKNLAFWTKLDRAQKNLQIKVVTPLKTVGVEGQMNSLPNQHHMFLKSYEDNKQALKLDVIVDSRRRNLDIEFNYDQDDPSKLVKFTGHFVNDSALRIDMITQDGRQTSSESMIAVRLNTSNILHTRILWKPKLLHEMQTFVGTKVTAFSYTANEAFSNAVDSVGSEVKAKYQLISSELQSEISHVFKLMDKEMESLSVQMDTLKTEFRRFYQRNDLFIRDMGEQMKSAFDELTEQIQGLVRSYGSYRAAITKATNDWLAILRAYPIAQKYALAIEQLTAGLKNLRQVLEEALDDVATELNQFSAVSYRQYLEISRAIDRKLSSYTRSLQELPMYRKMMEQKSRMEQLGVKTWPEWTQLYNTLYLKGQEMLQDQYHDIMSRPEFQHMHAVASEIHQQITHWNMEQTMDAGVKRIIDLSKNLILMELMKLRSYLVDFEKSRVIVFDPERGELQCEIHLPIPLKSLTEAPEIKVDKYFNSMQKWVQINVPSFNYSIWDTYYDYVPSLELPPFEASAYLIGGQHYITFDETHFDFSSTCSHVLTRELISDNFSVVVNYEYRSQGDGVKSLCFSIENSLTFEIFTNYKLEVNNRETEMPFISDRVKIVREGDFIHVEYAGGLEALCNPQLQLYKITVKDWHHGHVAGLLGTYDKEASNDKLTSQMTQDFEVNRRSCASKNVALSPDPALDLDNMCTQIFDDSSSKFRPCFKQVDPADFVRMCQIYMKKMTDNEAIHLVTEQYRYVCQGHGVYIGPLKDYIPCNGENSFIVEGSDPIYQSADVLFVVEDSVCNQWAASSLSSVVSEINNALTNEGFRDNKFGLQGYGGVVSKDVSVRTINGHHFGEASLFLKAAETLRLADNTDPGDLASAVRSAMAYPFRPGVAK</sequence>
<keyword evidence="4" id="KW-0732">Signal</keyword>
<feature type="domain" description="VWFD" evidence="12">
    <location>
        <begin position="3426"/>
        <end position="3606"/>
    </location>
</feature>
<dbReference type="InterPro" id="IPR015819">
    <property type="entry name" value="Lipid_transp_b-sht_shell"/>
</dbReference>
<dbReference type="InterPro" id="IPR001747">
    <property type="entry name" value="Vitellogenin_N"/>
</dbReference>
<comment type="subcellular location">
    <subcellularLocation>
        <location evidence="1">Secreted</location>
    </subcellularLocation>
</comment>
<dbReference type="GO" id="GO:0005576">
    <property type="term" value="C:extracellular region"/>
    <property type="evidence" value="ECO:0007669"/>
    <property type="project" value="UniProtKB-SubCell"/>
</dbReference>
<dbReference type="SMART" id="SM00638">
    <property type="entry name" value="LPD_N"/>
    <property type="match status" value="1"/>
</dbReference>
<dbReference type="PANTHER" id="PTHR23345:SF15">
    <property type="entry name" value="VITELLOGENIN 1-RELATED"/>
    <property type="match status" value="1"/>
</dbReference>
<keyword evidence="8" id="KW-0325">Glycoprotein</keyword>
<evidence type="ECO:0000256" key="9">
    <source>
        <dbReference type="PROSITE-ProRule" id="PRU00557"/>
    </source>
</evidence>
<dbReference type="SMART" id="SM01169">
    <property type="entry name" value="DUF1943"/>
    <property type="match status" value="1"/>
</dbReference>
<evidence type="ECO:0000256" key="8">
    <source>
        <dbReference type="ARBA" id="ARBA00023180"/>
    </source>
</evidence>
<dbReference type="Pfam" id="PF00094">
    <property type="entry name" value="VWD"/>
    <property type="match status" value="1"/>
</dbReference>
<evidence type="ECO:0000256" key="10">
    <source>
        <dbReference type="SAM" id="Coils"/>
    </source>
</evidence>
<keyword evidence="6" id="KW-0445">Lipid transport</keyword>
<dbReference type="InterPro" id="IPR015255">
    <property type="entry name" value="Vitellinogen_open_b-sht"/>
</dbReference>
<protein>
    <recommendedName>
        <fullName evidence="15">Vitellogenin domain-containing protein</fullName>
    </recommendedName>
</protein>
<dbReference type="GO" id="GO:0045735">
    <property type="term" value="F:nutrient reservoir activity"/>
    <property type="evidence" value="ECO:0007669"/>
    <property type="project" value="UniProtKB-KW"/>
</dbReference>
<dbReference type="OrthoDB" id="6484170at2759"/>
<evidence type="ECO:0000256" key="7">
    <source>
        <dbReference type="ARBA" id="ARBA00023157"/>
    </source>
</evidence>
<feature type="non-terminal residue" evidence="13">
    <location>
        <position position="3795"/>
    </location>
</feature>
<dbReference type="Gene3D" id="2.30.230.10">
    <property type="entry name" value="Lipovitellin, beta-sheet shell regions, chain A"/>
    <property type="match status" value="1"/>
</dbReference>
<dbReference type="PANTHER" id="PTHR23345">
    <property type="entry name" value="VITELLOGENIN-RELATED"/>
    <property type="match status" value="1"/>
</dbReference>
<dbReference type="Pfam" id="PF06448">
    <property type="entry name" value="DUF1081"/>
    <property type="match status" value="1"/>
</dbReference>
<comment type="caution">
    <text evidence="13">The sequence shown here is derived from an EMBL/GenBank/DDBJ whole genome shotgun (WGS) entry which is preliminary data.</text>
</comment>
<dbReference type="InterPro" id="IPR015817">
    <property type="entry name" value="Vitellinogen_open_b-sht_sub1"/>
</dbReference>
<dbReference type="Proteomes" id="UP000678393">
    <property type="component" value="Unassembled WGS sequence"/>
</dbReference>
<dbReference type="SMART" id="SM00216">
    <property type="entry name" value="VWD"/>
    <property type="match status" value="1"/>
</dbReference>
<reference evidence="13" key="1">
    <citation type="submission" date="2021-04" db="EMBL/GenBank/DDBJ databases">
        <authorList>
            <consortium name="Molecular Ecology Group"/>
        </authorList>
    </citation>
    <scope>NUCLEOTIDE SEQUENCE</scope>
</reference>
<feature type="domain" description="Vitellogenin" evidence="11">
    <location>
        <begin position="1"/>
        <end position="504"/>
    </location>
</feature>
<feature type="coiled-coil region" evidence="10">
    <location>
        <begin position="3189"/>
        <end position="3216"/>
    </location>
</feature>
<dbReference type="Pfam" id="PF01347">
    <property type="entry name" value="Vitellogenin_N"/>
    <property type="match status" value="1"/>
</dbReference>
<keyword evidence="3" id="KW-0964">Secreted</keyword>
<keyword evidence="7" id="KW-1015">Disulfide bond</keyword>
<dbReference type="EMBL" id="CAJHNH020000724">
    <property type="protein sequence ID" value="CAG5119505.1"/>
    <property type="molecule type" value="Genomic_DNA"/>
</dbReference>
<dbReference type="InterPro" id="IPR050733">
    <property type="entry name" value="Vitellogenin/Apolipophorin"/>
</dbReference>
<evidence type="ECO:0000313" key="13">
    <source>
        <dbReference type="EMBL" id="CAG5119505.1"/>
    </source>
</evidence>
<dbReference type="SUPFAM" id="SSF48431">
    <property type="entry name" value="Lipovitellin-phosvitin complex, superhelical domain"/>
    <property type="match status" value="1"/>
</dbReference>
<dbReference type="Gene3D" id="2.20.50.20">
    <property type="entry name" value="Lipovitellin. Chain A, domain 3"/>
    <property type="match status" value="1"/>
</dbReference>
<name>A0A8S3YV52_9EUPU</name>
<accession>A0A8S3YV52</accession>
<keyword evidence="2" id="KW-0813">Transport</keyword>
<dbReference type="Gene3D" id="1.25.10.20">
    <property type="entry name" value="Vitellinogen, superhelical"/>
    <property type="match status" value="1"/>
</dbReference>
<dbReference type="InterPro" id="IPR015816">
    <property type="entry name" value="Vitellinogen_b-sht_N"/>
</dbReference>
<keyword evidence="14" id="KW-1185">Reference proteome</keyword>
<proteinExistence type="predicted"/>
<dbReference type="Gene3D" id="2.20.80.10">
    <property type="entry name" value="Lipovitellin-phosvitin complex, chain A, domain 4"/>
    <property type="match status" value="1"/>
</dbReference>
<evidence type="ECO:0000313" key="14">
    <source>
        <dbReference type="Proteomes" id="UP000678393"/>
    </source>
</evidence>
<organism evidence="13 14">
    <name type="scientific">Candidula unifasciata</name>
    <dbReference type="NCBI Taxonomy" id="100452"/>
    <lineage>
        <taxon>Eukaryota</taxon>
        <taxon>Metazoa</taxon>
        <taxon>Spiralia</taxon>
        <taxon>Lophotrochozoa</taxon>
        <taxon>Mollusca</taxon>
        <taxon>Gastropoda</taxon>
        <taxon>Heterobranchia</taxon>
        <taxon>Euthyneura</taxon>
        <taxon>Panpulmonata</taxon>
        <taxon>Eupulmonata</taxon>
        <taxon>Stylommatophora</taxon>
        <taxon>Helicina</taxon>
        <taxon>Helicoidea</taxon>
        <taxon>Geomitridae</taxon>
        <taxon>Candidula</taxon>
    </lineage>
</organism>
<dbReference type="PROSITE" id="PS51211">
    <property type="entry name" value="VITELLOGENIN"/>
    <property type="match status" value="1"/>
</dbReference>
<dbReference type="InterPro" id="IPR011030">
    <property type="entry name" value="Lipovitellin_superhlx_dom"/>
</dbReference>
<gene>
    <name evidence="13" type="ORF">CUNI_LOCUS5063</name>
</gene>